<feature type="compositionally biased region" description="Pro residues" evidence="1">
    <location>
        <begin position="174"/>
        <end position="183"/>
    </location>
</feature>
<feature type="compositionally biased region" description="Low complexity" evidence="1">
    <location>
        <begin position="99"/>
        <end position="140"/>
    </location>
</feature>
<evidence type="ECO:0000313" key="3">
    <source>
        <dbReference type="Proteomes" id="UP000078561"/>
    </source>
</evidence>
<protein>
    <submittedName>
        <fullName evidence="2">Uncharacterized protein</fullName>
    </submittedName>
</protein>
<dbReference type="AlphaFoldDB" id="A0A163MGP3"/>
<dbReference type="OrthoDB" id="2270345at2759"/>
<name>A0A163MGP3_ABSGL</name>
<evidence type="ECO:0000256" key="1">
    <source>
        <dbReference type="SAM" id="MobiDB-lite"/>
    </source>
</evidence>
<proteinExistence type="predicted"/>
<feature type="compositionally biased region" description="Basic residues" evidence="1">
    <location>
        <begin position="146"/>
        <end position="156"/>
    </location>
</feature>
<dbReference type="InParanoid" id="A0A163MGP3"/>
<feature type="compositionally biased region" description="Basic residues" evidence="1">
    <location>
        <begin position="218"/>
        <end position="240"/>
    </location>
</feature>
<reference evidence="2" key="1">
    <citation type="submission" date="2016-04" db="EMBL/GenBank/DDBJ databases">
        <authorList>
            <person name="Evans L.H."/>
            <person name="Alamgir A."/>
            <person name="Owens N."/>
            <person name="Weber N.D."/>
            <person name="Virtaneva K."/>
            <person name="Barbian K."/>
            <person name="Babar A."/>
            <person name="Rosenke K."/>
        </authorList>
    </citation>
    <scope>NUCLEOTIDE SEQUENCE [LARGE SCALE GENOMIC DNA]</scope>
    <source>
        <strain evidence="2">CBS 101.48</strain>
    </source>
</reference>
<evidence type="ECO:0000313" key="2">
    <source>
        <dbReference type="EMBL" id="SAM04789.1"/>
    </source>
</evidence>
<dbReference type="EMBL" id="LT554417">
    <property type="protein sequence ID" value="SAM04789.1"/>
    <property type="molecule type" value="Genomic_DNA"/>
</dbReference>
<dbReference type="Proteomes" id="UP000078561">
    <property type="component" value="Unassembled WGS sequence"/>
</dbReference>
<organism evidence="2">
    <name type="scientific">Absidia glauca</name>
    <name type="common">Pin mould</name>
    <dbReference type="NCBI Taxonomy" id="4829"/>
    <lineage>
        <taxon>Eukaryota</taxon>
        <taxon>Fungi</taxon>
        <taxon>Fungi incertae sedis</taxon>
        <taxon>Mucoromycota</taxon>
        <taxon>Mucoromycotina</taxon>
        <taxon>Mucoromycetes</taxon>
        <taxon>Mucorales</taxon>
        <taxon>Cunninghamellaceae</taxon>
        <taxon>Absidia</taxon>
    </lineage>
</organism>
<gene>
    <name evidence="2" type="primary">ABSGL_10655.1 scaffold 12033</name>
</gene>
<accession>A0A163MGP3</accession>
<feature type="region of interest" description="Disordered" evidence="1">
    <location>
        <begin position="91"/>
        <end position="287"/>
    </location>
</feature>
<feature type="compositionally biased region" description="Low complexity" evidence="1">
    <location>
        <begin position="266"/>
        <end position="287"/>
    </location>
</feature>
<keyword evidence="3" id="KW-1185">Reference proteome</keyword>
<sequence>MLDNNKSDHKQTSSRLKRMLCNKSNVAPLGHNNSKDFDHRQQQKMVQISSPVLQHSTNIYSLASPTRTSFEIQGHSMDAAVSYYDDLYQPLSPPPPIPFGRSRPTQQQGPSSSSTTPFCTTNTIKPVTPSAAHTTPSTTVRITPPRGRRSHSVHHTSHPDPTLHVKYGLRSHLPPMPTPPLPPTISRKPGTDLTPAKKKKNTVIQGTNLDNDKDDKHWRRHSCSSTAQHHHHHHHRSRSSHKQDVEPPLPTPAAMAISSSTNTTAPSFTTSLSGGSSSSSSLTSPPSSLLLAKASPAANAALASSSVSLSSLASSSPPPTPSIITLEKSRSTPLRPHSKIKTYNVSPTTATTKKRLQRYGSDTTLPSATQLERDLEKKKRQQELEDLISGRRGSTLKLSLTPKNTLLA</sequence>
<feature type="region of interest" description="Disordered" evidence="1">
    <location>
        <begin position="310"/>
        <end position="340"/>
    </location>
</feature>